<keyword evidence="5 6" id="KW-0687">Ribonucleoprotein</keyword>
<evidence type="ECO:0000256" key="6">
    <source>
        <dbReference type="HAMAP-Rule" id="MF_01369"/>
    </source>
</evidence>
<comment type="function">
    <text evidence="6">One of the early assembly proteins it binds 23S rRNA. One of the proteins that surrounds the polypeptide exit tunnel on the outside of the ribosome. Forms the main docking site for trigger factor binding to the ribosome.</text>
</comment>
<organism evidence="7 8">
    <name type="scientific">Cupriavidus nantongensis</name>
    <dbReference type="NCBI Taxonomy" id="1796606"/>
    <lineage>
        <taxon>Bacteria</taxon>
        <taxon>Pseudomonadati</taxon>
        <taxon>Pseudomonadota</taxon>
        <taxon>Betaproteobacteria</taxon>
        <taxon>Burkholderiales</taxon>
        <taxon>Burkholderiaceae</taxon>
        <taxon>Cupriavidus</taxon>
    </lineage>
</organism>
<evidence type="ECO:0000256" key="5">
    <source>
        <dbReference type="ARBA" id="ARBA00023274"/>
    </source>
</evidence>
<dbReference type="InterPro" id="IPR013025">
    <property type="entry name" value="Ribosomal_uL23-like"/>
</dbReference>
<evidence type="ECO:0000313" key="8">
    <source>
        <dbReference type="Proteomes" id="UP000075238"/>
    </source>
</evidence>
<dbReference type="EMBL" id="CP014844">
    <property type="protein sequence ID" value="AMR80091.1"/>
    <property type="molecule type" value="Genomic_DNA"/>
</dbReference>
<name>A0A142JPS9_9BURK</name>
<dbReference type="Gene3D" id="3.30.70.330">
    <property type="match status" value="1"/>
</dbReference>
<proteinExistence type="inferred from homology"/>
<sequence>MTQVAKNDHRLMQVLLAPVVSEKATLVADKNEQVVFEVARDANKAEVKAAVELLFKVEVQSVQILNQKGKQKRFGRFMGRRNHVKKAYVALKPGQEINFEAEAK</sequence>
<dbReference type="SUPFAM" id="SSF54189">
    <property type="entry name" value="Ribosomal proteins S24e, L23 and L15e"/>
    <property type="match status" value="1"/>
</dbReference>
<dbReference type="GO" id="GO:0006412">
    <property type="term" value="P:translation"/>
    <property type="evidence" value="ECO:0007669"/>
    <property type="project" value="UniProtKB-UniRule"/>
</dbReference>
<dbReference type="NCBIfam" id="NF004359">
    <property type="entry name" value="PRK05738.1-3"/>
    <property type="match status" value="1"/>
</dbReference>
<comment type="similarity">
    <text evidence="1 6">Belongs to the universal ribosomal protein uL23 family.</text>
</comment>
<evidence type="ECO:0000256" key="3">
    <source>
        <dbReference type="ARBA" id="ARBA00022884"/>
    </source>
</evidence>
<evidence type="ECO:0000313" key="7">
    <source>
        <dbReference type="EMBL" id="AMR80091.1"/>
    </source>
</evidence>
<keyword evidence="4 6" id="KW-0689">Ribosomal protein</keyword>
<dbReference type="GO" id="GO:1990904">
    <property type="term" value="C:ribonucleoprotein complex"/>
    <property type="evidence" value="ECO:0007669"/>
    <property type="project" value="UniProtKB-KW"/>
</dbReference>
<dbReference type="Pfam" id="PF00276">
    <property type="entry name" value="Ribosomal_L23"/>
    <property type="match status" value="1"/>
</dbReference>
<dbReference type="RefSeq" id="WP_061956557.1">
    <property type="nucleotide sequence ID" value="NZ_CP014844.1"/>
</dbReference>
<protein>
    <recommendedName>
        <fullName evidence="6">Large ribosomal subunit protein uL23</fullName>
    </recommendedName>
</protein>
<dbReference type="GO" id="GO:0005840">
    <property type="term" value="C:ribosome"/>
    <property type="evidence" value="ECO:0007669"/>
    <property type="project" value="UniProtKB-KW"/>
</dbReference>
<dbReference type="AlphaFoldDB" id="A0A142JPS9"/>
<dbReference type="KEGG" id="cnan:A2G96_21250"/>
<dbReference type="HAMAP" id="MF_01369_B">
    <property type="entry name" value="Ribosomal_uL23_B"/>
    <property type="match status" value="1"/>
</dbReference>
<comment type="subunit">
    <text evidence="6">Part of the 50S ribosomal subunit. Contacts protein L29, and trigger factor when it is bound to the ribosome.</text>
</comment>
<dbReference type="InterPro" id="IPR012677">
    <property type="entry name" value="Nucleotide-bd_a/b_plait_sf"/>
</dbReference>
<dbReference type="FunFam" id="3.30.70.330:FF:000001">
    <property type="entry name" value="50S ribosomal protein L23"/>
    <property type="match status" value="1"/>
</dbReference>
<dbReference type="STRING" id="1796606.A2G96_21250"/>
<evidence type="ECO:0000256" key="4">
    <source>
        <dbReference type="ARBA" id="ARBA00022980"/>
    </source>
</evidence>
<keyword evidence="2 6" id="KW-0699">rRNA-binding</keyword>
<dbReference type="Proteomes" id="UP000075238">
    <property type="component" value="Chromosome 1"/>
</dbReference>
<dbReference type="OrthoDB" id="9793353at2"/>
<dbReference type="PANTHER" id="PTHR11620">
    <property type="entry name" value="60S RIBOSOMAL PROTEIN L23A"/>
    <property type="match status" value="1"/>
</dbReference>
<dbReference type="GO" id="GO:0019843">
    <property type="term" value="F:rRNA binding"/>
    <property type="evidence" value="ECO:0007669"/>
    <property type="project" value="UniProtKB-UniRule"/>
</dbReference>
<evidence type="ECO:0000256" key="1">
    <source>
        <dbReference type="ARBA" id="ARBA00006700"/>
    </source>
</evidence>
<dbReference type="NCBIfam" id="NF004363">
    <property type="entry name" value="PRK05738.2-4"/>
    <property type="match status" value="1"/>
</dbReference>
<keyword evidence="8" id="KW-1185">Reference proteome</keyword>
<keyword evidence="3 6" id="KW-0694">RNA-binding</keyword>
<evidence type="ECO:0000256" key="2">
    <source>
        <dbReference type="ARBA" id="ARBA00022730"/>
    </source>
</evidence>
<dbReference type="GO" id="GO:0003735">
    <property type="term" value="F:structural constituent of ribosome"/>
    <property type="evidence" value="ECO:0007669"/>
    <property type="project" value="InterPro"/>
</dbReference>
<dbReference type="GeneID" id="92818457"/>
<dbReference type="InterPro" id="IPR012678">
    <property type="entry name" value="Ribosomal_uL23/eL15/eS24_sf"/>
</dbReference>
<gene>
    <name evidence="6 7" type="primary">rplW</name>
    <name evidence="7" type="ORF">A2G96_21250</name>
</gene>
<reference evidence="7 8" key="1">
    <citation type="submission" date="2016-03" db="EMBL/GenBank/DDBJ databases">
        <title>Complete genome sequence of a novel chlorpyrifos degrading bacterium, Cupriavidus nantongensis sp. X1.</title>
        <authorList>
            <person name="Fang L."/>
        </authorList>
    </citation>
    <scope>NUCLEOTIDE SEQUENCE [LARGE SCALE GENOMIC DNA]</scope>
    <source>
        <strain evidence="7 8">X1</strain>
    </source>
</reference>
<accession>A0A142JPS9</accession>